<dbReference type="EMBL" id="JBCHKQ010000007">
    <property type="protein sequence ID" value="MEM5948934.1"/>
    <property type="molecule type" value="Genomic_DNA"/>
</dbReference>
<dbReference type="InterPro" id="IPR002625">
    <property type="entry name" value="Smr_dom"/>
</dbReference>
<evidence type="ECO:0000313" key="11">
    <source>
        <dbReference type="Proteomes" id="UP001466331"/>
    </source>
</evidence>
<dbReference type="SMART" id="SM00463">
    <property type="entry name" value="SMR"/>
    <property type="match status" value="1"/>
</dbReference>
<evidence type="ECO:0000256" key="4">
    <source>
        <dbReference type="ARBA" id="ARBA00022840"/>
    </source>
</evidence>
<dbReference type="Gene3D" id="3.40.50.300">
    <property type="entry name" value="P-loop containing nucleotide triphosphate hydrolases"/>
    <property type="match status" value="1"/>
</dbReference>
<name>A0ABU9UE40_9SPIR</name>
<dbReference type="PANTHER" id="PTHR48466:SF2">
    <property type="entry name" value="OS10G0509000 PROTEIN"/>
    <property type="match status" value="1"/>
</dbReference>
<organism evidence="10 11">
    <name type="scientific">Rarispira pelagica</name>
    <dbReference type="NCBI Taxonomy" id="3141764"/>
    <lineage>
        <taxon>Bacteria</taxon>
        <taxon>Pseudomonadati</taxon>
        <taxon>Spirochaetota</taxon>
        <taxon>Spirochaetia</taxon>
        <taxon>Winmispirales</taxon>
        <taxon>Winmispiraceae</taxon>
        <taxon>Rarispira</taxon>
    </lineage>
</organism>
<dbReference type="HAMAP" id="MF_00092">
    <property type="entry name" value="MutS2"/>
    <property type="match status" value="1"/>
</dbReference>
<dbReference type="InterPro" id="IPR036063">
    <property type="entry name" value="Smr_dom_sf"/>
</dbReference>
<evidence type="ECO:0000259" key="9">
    <source>
        <dbReference type="PROSITE" id="PS50828"/>
    </source>
</evidence>
<evidence type="ECO:0000256" key="7">
    <source>
        <dbReference type="HAMAP-Rule" id="MF_00092"/>
    </source>
</evidence>
<dbReference type="InterPro" id="IPR000432">
    <property type="entry name" value="DNA_mismatch_repair_MutS_C"/>
</dbReference>
<dbReference type="SUPFAM" id="SSF52540">
    <property type="entry name" value="P-loop containing nucleoside triphosphate hydrolases"/>
    <property type="match status" value="1"/>
</dbReference>
<dbReference type="Proteomes" id="UP001466331">
    <property type="component" value="Unassembled WGS sequence"/>
</dbReference>
<dbReference type="PROSITE" id="PS50828">
    <property type="entry name" value="SMR"/>
    <property type="match status" value="1"/>
</dbReference>
<dbReference type="InterPro" id="IPR046893">
    <property type="entry name" value="MSSS"/>
</dbReference>
<accession>A0ABU9UE40</accession>
<keyword evidence="3 7" id="KW-0378">Hydrolase</keyword>
<evidence type="ECO:0000256" key="8">
    <source>
        <dbReference type="SAM" id="Coils"/>
    </source>
</evidence>
<dbReference type="SMART" id="SM00533">
    <property type="entry name" value="MUTSd"/>
    <property type="match status" value="1"/>
</dbReference>
<dbReference type="Pfam" id="PF01713">
    <property type="entry name" value="Smr"/>
    <property type="match status" value="1"/>
</dbReference>
<comment type="function">
    <text evidence="7">Acts as a ribosome collision sensor, splitting the ribosome into its 2 subunits. Detects stalled/collided 70S ribosomes which it binds and splits by an ATP-hydrolysis driven conformational change. Acts upstream of the ribosome quality control system (RQC), a ribosome-associated complex that mediates the extraction of incompletely synthesized nascent chains from stalled ribosomes and their subsequent degradation. Probably generates substrates for RQC.</text>
</comment>
<dbReference type="EC" id="3.6.4.-" evidence="7"/>
<comment type="function">
    <text evidence="7">Endonuclease that is involved in the suppression of homologous recombination and thus may have a key role in the control of bacterial genetic diversity.</text>
</comment>
<dbReference type="SUPFAM" id="SSF160443">
    <property type="entry name" value="SMR domain-like"/>
    <property type="match status" value="1"/>
</dbReference>
<dbReference type="Pfam" id="PF00488">
    <property type="entry name" value="MutS_V"/>
    <property type="match status" value="1"/>
</dbReference>
<keyword evidence="7" id="KW-0540">Nuclease</keyword>
<dbReference type="InterPro" id="IPR036187">
    <property type="entry name" value="DNA_mismatch_repair_MutS_sf"/>
</dbReference>
<feature type="binding site" evidence="7">
    <location>
        <begin position="328"/>
        <end position="335"/>
    </location>
    <ligand>
        <name>ATP</name>
        <dbReference type="ChEBI" id="CHEBI:30616"/>
    </ligand>
</feature>
<keyword evidence="2 7" id="KW-0547">Nucleotide-binding</keyword>
<dbReference type="InterPro" id="IPR007696">
    <property type="entry name" value="DNA_mismatch_repair_MutS_core"/>
</dbReference>
<keyword evidence="6 7" id="KW-0238">DNA-binding</keyword>
<dbReference type="NCBIfam" id="TIGR01069">
    <property type="entry name" value="mutS2"/>
    <property type="match status" value="1"/>
</dbReference>
<dbReference type="SMART" id="SM00534">
    <property type="entry name" value="MUTSac"/>
    <property type="match status" value="1"/>
</dbReference>
<dbReference type="InterPro" id="IPR027417">
    <property type="entry name" value="P-loop_NTPase"/>
</dbReference>
<evidence type="ECO:0000256" key="6">
    <source>
        <dbReference type="ARBA" id="ARBA00023125"/>
    </source>
</evidence>
<keyword evidence="7" id="KW-0255">Endonuclease</keyword>
<gene>
    <name evidence="7" type="primary">mutS2</name>
    <name evidence="7" type="synonym">rqcU</name>
    <name evidence="10" type="ORF">WKV44_10320</name>
</gene>
<feature type="coiled-coil region" evidence="8">
    <location>
        <begin position="516"/>
        <end position="593"/>
    </location>
</feature>
<sequence length="837" mass="92041">MDGYAVESLEFFRVVDEVVSYAMSSEGAERLRGQGFFYSEDEIADELELVSEWRFLMEQGLPVSGAFPDIGEVLEAAQKPGMVLSLDDLCAVMLFFKEISRLRSVLVSAEAVERLRALAGSVYDFSFEYEFFSRYLEFPPAVREDALPELAEIRQSMRRISAEIERIASSYLKNPSLEGAFNSLVPTQREGRTVLAVVSSRRSLVKGIVHEVSDSGATCFIEPFEIVEQNNLLVSEQNRYKEVVNKLFAELTERLRAVLPELNDARDVLGRLDAAYAKARYGVVHDCVPASPGSRFAGKALRHPLLGSSCVPVDFEFDENSRICVLSGANAGGKTVFLKTLGLCVLMHQFGMEVPAGEGTVLPVCSSVHVALGDEQSLDNALSTFSAYAKRLAEILSACRGGELVLLDELGSGTDPQEGGALSVAVLEELRARGAFVLATTHVDYLKVYASSTPGVFNASVNFDERDFKPLFTITRGLPGMSYALVIARRMGVPDSVVCAAEGILAEGGSEFSALLRRVQERETELSELAKKLEEREKALAAIEMELAERLERVKERERVLRREGLVELRSFLAEVRREREALVKRLREAEKALNARAMQNGEYFSERKAGETDSGSYDSKKGDVGRDVSRGVYSAENDTLRFGRETGTAAVDSEDYAAFMGLAKRLEARLEKEEQALSAERLPSKTSDFSVGMRVIHRLTGRTGEIVGRDKKGWVVLFGSLKMVIPASDLRGAGESEKIKQESVKVLVEADMDSAVPQVLDVRGMRLEEALMEVSAYIERAAVAGLRELAIVHGTGAGVLQKGIGDFLRTNPIVESFDFARPEEGGFGKTLVHLKF</sequence>
<reference evidence="10 11" key="1">
    <citation type="submission" date="2024-03" db="EMBL/GenBank/DDBJ databases">
        <title>Ignisphaera cupida sp. nov., a hyperthermophilic hydrolytic archaeon from a hot spring of Kamchatka, and proposal of Ignisphaeraceae fam. nov.</title>
        <authorList>
            <person name="Podosokorskaya O.A."/>
            <person name="Elcheninov A.G."/>
            <person name="Maltseva A.I."/>
            <person name="Zayulina K.S."/>
            <person name="Novikov A."/>
            <person name="Merkel A.Y."/>
        </authorList>
    </citation>
    <scope>NUCLEOTIDE SEQUENCE [LARGE SCALE GENOMIC DNA]</scope>
    <source>
        <strain evidence="10 11">38H-sp</strain>
    </source>
</reference>
<keyword evidence="4 7" id="KW-0067">ATP-binding</keyword>
<comment type="similarity">
    <text evidence="7">Belongs to the DNA mismatch repair MutS family. MutS2 subfamily.</text>
</comment>
<dbReference type="EC" id="3.1.-.-" evidence="7"/>
<dbReference type="Pfam" id="PF20297">
    <property type="entry name" value="MSSS"/>
    <property type="match status" value="1"/>
</dbReference>
<evidence type="ECO:0000256" key="3">
    <source>
        <dbReference type="ARBA" id="ARBA00022801"/>
    </source>
</evidence>
<keyword evidence="1 7" id="KW-0699">rRNA-binding</keyword>
<dbReference type="PANTHER" id="PTHR48466">
    <property type="entry name" value="OS10G0509000 PROTEIN-RELATED"/>
    <property type="match status" value="1"/>
</dbReference>
<keyword evidence="11" id="KW-1185">Reference proteome</keyword>
<proteinExistence type="inferred from homology"/>
<comment type="caution">
    <text evidence="10">The sequence shown here is derived from an EMBL/GenBank/DDBJ whole genome shotgun (WGS) entry which is preliminary data.</text>
</comment>
<keyword evidence="5 7" id="KW-0694">RNA-binding</keyword>
<dbReference type="Gene3D" id="3.30.1370.110">
    <property type="match status" value="1"/>
</dbReference>
<dbReference type="PIRSF" id="PIRSF005814">
    <property type="entry name" value="MutS_YshD"/>
    <property type="match status" value="1"/>
</dbReference>
<evidence type="ECO:0000313" key="10">
    <source>
        <dbReference type="EMBL" id="MEM5948934.1"/>
    </source>
</evidence>
<dbReference type="SUPFAM" id="SSF48334">
    <property type="entry name" value="DNA repair protein MutS, domain III"/>
    <property type="match status" value="1"/>
</dbReference>
<evidence type="ECO:0000256" key="5">
    <source>
        <dbReference type="ARBA" id="ARBA00022884"/>
    </source>
</evidence>
<dbReference type="InterPro" id="IPR005747">
    <property type="entry name" value="MutS2"/>
</dbReference>
<keyword evidence="8" id="KW-0175">Coiled coil</keyword>
<evidence type="ECO:0000256" key="2">
    <source>
        <dbReference type="ARBA" id="ARBA00022741"/>
    </source>
</evidence>
<feature type="domain" description="Smr" evidence="9">
    <location>
        <begin position="761"/>
        <end position="836"/>
    </location>
</feature>
<comment type="subunit">
    <text evidence="7">Homodimer. Binds to stalled ribosomes, contacting rRNA.</text>
</comment>
<evidence type="ECO:0000256" key="1">
    <source>
        <dbReference type="ARBA" id="ARBA00022730"/>
    </source>
</evidence>
<dbReference type="RefSeq" id="WP_420070386.1">
    <property type="nucleotide sequence ID" value="NZ_JBCHKQ010000007.1"/>
</dbReference>
<protein>
    <recommendedName>
        <fullName evidence="7">Endonuclease MutS2</fullName>
        <ecNumber evidence="7">3.1.-.-</ecNumber>
    </recommendedName>
    <alternativeName>
        <fullName evidence="7">Ribosome-associated protein quality control-upstream factor</fullName>
        <shortName evidence="7">RQC-upstream factor</shortName>
        <shortName evidence="7">RqcU</shortName>
        <ecNumber evidence="7">3.6.4.-</ecNumber>
    </alternativeName>
</protein>
<dbReference type="InterPro" id="IPR045076">
    <property type="entry name" value="MutS"/>
</dbReference>